<dbReference type="InterPro" id="IPR006328">
    <property type="entry name" value="2-HAD"/>
</dbReference>
<dbReference type="Pfam" id="PF00702">
    <property type="entry name" value="Hydrolase"/>
    <property type="match status" value="1"/>
</dbReference>
<proteinExistence type="inferred from homology"/>
<dbReference type="NCBIfam" id="TIGR01493">
    <property type="entry name" value="HAD-SF-IA-v2"/>
    <property type="match status" value="1"/>
</dbReference>
<keyword evidence="4" id="KW-1185">Reference proteome</keyword>
<accession>A0A5D3WE79</accession>
<protein>
    <submittedName>
        <fullName evidence="3">2-haloacid dehalogenase</fullName>
    </submittedName>
</protein>
<organism evidence="3 4">
    <name type="scientific">Geothermobacter ehrlichii</name>
    <dbReference type="NCBI Taxonomy" id="213224"/>
    <lineage>
        <taxon>Bacteria</taxon>
        <taxon>Pseudomonadati</taxon>
        <taxon>Thermodesulfobacteriota</taxon>
        <taxon>Desulfuromonadia</taxon>
        <taxon>Desulfuromonadales</taxon>
        <taxon>Geothermobacteraceae</taxon>
        <taxon>Geothermobacter</taxon>
    </lineage>
</organism>
<reference evidence="3 4" key="1">
    <citation type="submission" date="2019-07" db="EMBL/GenBank/DDBJ databases">
        <title>Genomic Encyclopedia of Type Strains, Phase IV (KMG-IV): sequencing the most valuable type-strain genomes for metagenomic binning, comparative biology and taxonomic classification.</title>
        <authorList>
            <person name="Goeker M."/>
        </authorList>
    </citation>
    <scope>NUCLEOTIDE SEQUENCE [LARGE SCALE GENOMIC DNA]</scope>
    <source>
        <strain evidence="3 4">SS015</strain>
    </source>
</reference>
<evidence type="ECO:0000256" key="1">
    <source>
        <dbReference type="ARBA" id="ARBA00008106"/>
    </source>
</evidence>
<dbReference type="EMBL" id="VNIB01000024">
    <property type="protein sequence ID" value="TYO95031.1"/>
    <property type="molecule type" value="Genomic_DNA"/>
</dbReference>
<dbReference type="PRINTS" id="PR00413">
    <property type="entry name" value="HADHALOGNASE"/>
</dbReference>
<gene>
    <name evidence="3" type="ORF">EDC39_1245</name>
</gene>
<evidence type="ECO:0000313" key="4">
    <source>
        <dbReference type="Proteomes" id="UP000324159"/>
    </source>
</evidence>
<comment type="similarity">
    <text evidence="1">Belongs to the HAD-like hydrolase superfamily. S-2-haloalkanoic acid dehalogenase family.</text>
</comment>
<dbReference type="PANTHER" id="PTHR43316:SF3">
    <property type="entry name" value="HALOACID DEHALOGENASE, TYPE II (AFU_ORTHOLOGUE AFUA_2G07750)-RELATED"/>
    <property type="match status" value="1"/>
</dbReference>
<dbReference type="Gene3D" id="3.40.50.1000">
    <property type="entry name" value="HAD superfamily/HAD-like"/>
    <property type="match status" value="1"/>
</dbReference>
<dbReference type="InterPro" id="IPR036412">
    <property type="entry name" value="HAD-like_sf"/>
</dbReference>
<dbReference type="NCBIfam" id="TIGR01428">
    <property type="entry name" value="HAD_type_II"/>
    <property type="match status" value="1"/>
</dbReference>
<dbReference type="CDD" id="cd02588">
    <property type="entry name" value="HAD_L2-DEX"/>
    <property type="match status" value="1"/>
</dbReference>
<evidence type="ECO:0000313" key="3">
    <source>
        <dbReference type="EMBL" id="TYO95031.1"/>
    </source>
</evidence>
<dbReference type="InterPro" id="IPR006439">
    <property type="entry name" value="HAD-SF_hydro_IA"/>
</dbReference>
<comment type="caution">
    <text evidence="3">The sequence shown here is derived from an EMBL/GenBank/DDBJ whole genome shotgun (WGS) entry which is preliminary data.</text>
</comment>
<dbReference type="Proteomes" id="UP000324159">
    <property type="component" value="Unassembled WGS sequence"/>
</dbReference>
<dbReference type="SUPFAM" id="SSF56784">
    <property type="entry name" value="HAD-like"/>
    <property type="match status" value="1"/>
</dbReference>
<dbReference type="InterPro" id="IPR023214">
    <property type="entry name" value="HAD_sf"/>
</dbReference>
<dbReference type="AlphaFoldDB" id="A0A5D3WE79"/>
<dbReference type="InterPro" id="IPR023198">
    <property type="entry name" value="PGP-like_dom2"/>
</dbReference>
<dbReference type="GO" id="GO:0019120">
    <property type="term" value="F:hydrolase activity, acting on acid halide bonds, in C-halide compounds"/>
    <property type="evidence" value="ECO:0007669"/>
    <property type="project" value="InterPro"/>
</dbReference>
<keyword evidence="2" id="KW-0378">Hydrolase</keyword>
<dbReference type="Gene3D" id="1.10.150.240">
    <property type="entry name" value="Putative phosphatase, domain 2"/>
    <property type="match status" value="1"/>
</dbReference>
<dbReference type="PANTHER" id="PTHR43316">
    <property type="entry name" value="HYDROLASE, HALOACID DELAHOGENASE-RELATED"/>
    <property type="match status" value="1"/>
</dbReference>
<sequence length="177" mass="19757">MKQHADFWQVTEDALGYALEIFNLQDRSLQKQLMEAYLHLDCYEEVPKALEDLKRRGLRTAILSNGSPTMLEAAVKNSGLAGLLDQTLSVEEVGVYKPDPRVYRLAVNRLGLEAGEIAFQSTNAWDVAGAKAFGFRVVWINRFGQARERLPFGPDVEIASMVELEGCLFPHGDGTEK</sequence>
<name>A0A5D3WE79_9BACT</name>
<dbReference type="InterPro" id="IPR051540">
    <property type="entry name" value="S-2-haloacid_dehalogenase"/>
</dbReference>
<evidence type="ECO:0000256" key="2">
    <source>
        <dbReference type="ARBA" id="ARBA00022801"/>
    </source>
</evidence>